<gene>
    <name evidence="6" type="ORF">KUTeg_018263</name>
</gene>
<keyword evidence="7" id="KW-1185">Reference proteome</keyword>
<sequence>MYRMSTALSTSRANSRPSKDKHIKAQQQQMHSTKTEGPPSKVQATPEQIRLAQMISESPHGTDADFERTINQVMDVTGKSRDVVEIALHDCQNDADRAVNMLLEGSGDQGEWRETGKKKKASKTTEKKSEPIANHVDGKTDKQEDTSERERPDRERPESTSRKNRRMDSRPPRLANRGRGRERNERSDRSDNFKSDSFRNNKGDIFENDKGENGFGTFNYRDGEFDGGRGRGRGRGRGGGRGRGRGGGSFQKNPRFDKGPQIDTWTNETAANAEKENTIGSWGDGIEDWSDDTWTGSLTETKVFTASSTVQGPPNEVPMTDSTNTIGQRLDLGALLQPKATTNDTDQSYQTAESSYITQYNQQATETIKNTIGIGSGPRASSLASQLVTSALTNHLPTTSMTMNSSPLSSSLVDQLAASNQLSSSPQSTAAVDALVSSLREGQNANNLDSVTNALPGPHVSNTLPGQQNTVSEASQQSVLQQRPKAQRTKLPPPSKIPASAVEMPGHMMTTLDVQFGNWEYGADQSAFSFGGDSQVSSSHTNAASNSAVPCMSNHLPQPSKPSESVITSSIMTAPPQNNGTSSVISGQDQSQSPRTNMYHNSPYSTPSKKDSNSLAQNKLSPPEPIPFPPSQDRKSSPLMVSQRTGNTPNSLQQGSLSSSQQDANNMKSAYSQTTQNYQSASYPSQKSGLSNTGGLSNSAGLSSTSVLSNGAGLSNSGGLSNTSGLSNAGVLANTTGLANSQGLLSDSTRLSNSGGLSNSSGLSNSAGMTNSGLSNTGSLSNAAAAVLSNTERLSNSAGMSNTSGLSNPTVLSNTSTLSSSSGLSNSSVFSHAASSQPGSYPGQYQTGSNQYQSSQNQYQTGQNQFQTGQSQYHSSQNQYQNYGQSGGAFQNQTSSFTGSSSYSGGSNQPSQGSLYQTSVSNTYQSQTTPNTMYHQGSSSVQTQSNPSFLTNRDTQSAPAYQTSVTQSGSYPRDNQSGLNSSVSQSQSVYSGQAYGNSQHQNNLQNNLQNSAMSASKISETLSKMKVQDSTTLDTRQSPSQYESSTSTTTASMTTTTCTASLATGTTTSPSVSSAIQITTASNSTKTTTTTSASGSKSTKAPPNLPPGVQLLGHQYIMGQAGTLPPFYQQRLPPLANYNYDMAFGVPTTITSGREQNNIANVPYSGSENKIGRVDAQSPIPATQQSTQSAAHQQHFINTIPYGYYYPQLGIPSAAAAAAAAAGFQYPATMFPMPPVTNTAHVGTTANTQQFPKSYGTHAYGTTNKAYEELTQGNDFGKTTYVNQTQKVSAGTGSVSSVTGAADIPGTGYGKTHTQPFEKQGFHAGTPPPFNLPMATGTQAGPLGAPTTPYGAPFVPMMPHQPPSQLMHPQIQQDSNSVSSRSHMHSQQSTTQAKATPAKAYANTYWGAN</sequence>
<feature type="compositionally biased region" description="Low complexity" evidence="4">
    <location>
        <begin position="1044"/>
        <end position="1053"/>
    </location>
</feature>
<feature type="region of interest" description="Disordered" evidence="4">
    <location>
        <begin position="795"/>
        <end position="1003"/>
    </location>
</feature>
<dbReference type="CDD" id="cd14277">
    <property type="entry name" value="UBA_UBP2_like"/>
    <property type="match status" value="1"/>
</dbReference>
<feature type="region of interest" description="Disordered" evidence="4">
    <location>
        <begin position="104"/>
        <end position="262"/>
    </location>
</feature>
<evidence type="ECO:0000256" key="2">
    <source>
        <dbReference type="ARBA" id="ARBA00022490"/>
    </source>
</evidence>
<dbReference type="InterPro" id="IPR022166">
    <property type="entry name" value="UBAP2/Lig"/>
</dbReference>
<feature type="compositionally biased region" description="Low complexity" evidence="4">
    <location>
        <begin position="975"/>
        <end position="1003"/>
    </location>
</feature>
<feature type="compositionally biased region" description="Polar residues" evidence="4">
    <location>
        <begin position="1"/>
        <end position="16"/>
    </location>
</feature>
<reference evidence="6 7" key="1">
    <citation type="submission" date="2022-12" db="EMBL/GenBank/DDBJ databases">
        <title>Chromosome-level genome of Tegillarca granosa.</title>
        <authorList>
            <person name="Kim J."/>
        </authorList>
    </citation>
    <scope>NUCLEOTIDE SEQUENCE [LARGE SCALE GENOMIC DNA]</scope>
    <source>
        <strain evidence="6">Teg-2019</strain>
        <tissue evidence="6">Adductor muscle</tissue>
    </source>
</reference>
<feature type="compositionally biased region" description="Polar residues" evidence="4">
    <location>
        <begin position="460"/>
        <end position="481"/>
    </location>
</feature>
<evidence type="ECO:0000256" key="1">
    <source>
        <dbReference type="ARBA" id="ARBA00004496"/>
    </source>
</evidence>
<feature type="region of interest" description="Disordered" evidence="4">
    <location>
        <begin position="532"/>
        <end position="701"/>
    </location>
</feature>
<feature type="compositionally biased region" description="Low complexity" evidence="4">
    <location>
        <begin position="1080"/>
        <end position="1101"/>
    </location>
</feature>
<feature type="compositionally biased region" description="Polar residues" evidence="4">
    <location>
        <begin position="795"/>
        <end position="805"/>
    </location>
</feature>
<feature type="compositionally biased region" description="Low complexity" evidence="4">
    <location>
        <begin position="1375"/>
        <end position="1389"/>
    </location>
</feature>
<evidence type="ECO:0000256" key="3">
    <source>
        <dbReference type="ARBA" id="ARBA00022553"/>
    </source>
</evidence>
<dbReference type="SMART" id="SM00165">
    <property type="entry name" value="UBA"/>
    <property type="match status" value="1"/>
</dbReference>
<accession>A0ABQ9EMQ8</accession>
<protein>
    <recommendedName>
        <fullName evidence="5">UBA domain-containing protein</fullName>
    </recommendedName>
</protein>
<evidence type="ECO:0000259" key="5">
    <source>
        <dbReference type="SMART" id="SM00165"/>
    </source>
</evidence>
<feature type="region of interest" description="Disordered" evidence="4">
    <location>
        <begin position="447"/>
        <end position="504"/>
    </location>
</feature>
<dbReference type="Pfam" id="PF12478">
    <property type="entry name" value="UBAP2-Lig"/>
    <property type="match status" value="1"/>
</dbReference>
<dbReference type="Gene3D" id="1.10.8.10">
    <property type="entry name" value="DNA helicase RuvA subunit, C-terminal domain"/>
    <property type="match status" value="1"/>
</dbReference>
<evidence type="ECO:0000256" key="4">
    <source>
        <dbReference type="SAM" id="MobiDB-lite"/>
    </source>
</evidence>
<feature type="compositionally biased region" description="Polar residues" evidence="4">
    <location>
        <begin position="639"/>
        <end position="650"/>
    </location>
</feature>
<feature type="region of interest" description="Disordered" evidence="4">
    <location>
        <begin position="1361"/>
        <end position="1397"/>
    </location>
</feature>
<keyword evidence="2" id="KW-0963">Cytoplasm</keyword>
<comment type="subcellular location">
    <subcellularLocation>
        <location evidence="1">Cytoplasm</location>
    </subcellularLocation>
</comment>
<feature type="compositionally biased region" description="Polar residues" evidence="4">
    <location>
        <begin position="555"/>
        <end position="620"/>
    </location>
</feature>
<feature type="compositionally biased region" description="Polar residues" evidence="4">
    <location>
        <begin position="915"/>
        <end position="974"/>
    </location>
</feature>
<dbReference type="PANTHER" id="PTHR16308">
    <property type="entry name" value="UBIQUITIN ASSOCIATED PROTEIN 2-LIKE/LINGERER"/>
    <property type="match status" value="1"/>
</dbReference>
<feature type="compositionally biased region" description="Low complexity" evidence="4">
    <location>
        <begin position="651"/>
        <end position="662"/>
    </location>
</feature>
<feature type="compositionally biased region" description="Basic and acidic residues" evidence="4">
    <location>
        <begin position="179"/>
        <end position="212"/>
    </location>
</feature>
<feature type="compositionally biased region" description="Basic and acidic residues" evidence="4">
    <location>
        <begin position="123"/>
        <end position="171"/>
    </location>
</feature>
<keyword evidence="3" id="KW-0597">Phosphoprotein</keyword>
<dbReference type="SUPFAM" id="SSF46934">
    <property type="entry name" value="UBA-like"/>
    <property type="match status" value="1"/>
</dbReference>
<dbReference type="EMBL" id="JARBDR010000903">
    <property type="protein sequence ID" value="KAJ8304680.1"/>
    <property type="molecule type" value="Genomic_DNA"/>
</dbReference>
<evidence type="ECO:0000313" key="7">
    <source>
        <dbReference type="Proteomes" id="UP001217089"/>
    </source>
</evidence>
<feature type="compositionally biased region" description="Low complexity" evidence="4">
    <location>
        <begin position="751"/>
        <end position="770"/>
    </location>
</feature>
<name>A0ABQ9EMQ8_TEGGR</name>
<dbReference type="InterPro" id="IPR015940">
    <property type="entry name" value="UBA"/>
</dbReference>
<dbReference type="PANTHER" id="PTHR16308:SF13">
    <property type="entry name" value="PROTEIN LINGERER"/>
    <property type="match status" value="1"/>
</dbReference>
<organism evidence="6 7">
    <name type="scientific">Tegillarca granosa</name>
    <name type="common">Malaysian cockle</name>
    <name type="synonym">Anadara granosa</name>
    <dbReference type="NCBI Taxonomy" id="220873"/>
    <lineage>
        <taxon>Eukaryota</taxon>
        <taxon>Metazoa</taxon>
        <taxon>Spiralia</taxon>
        <taxon>Lophotrochozoa</taxon>
        <taxon>Mollusca</taxon>
        <taxon>Bivalvia</taxon>
        <taxon>Autobranchia</taxon>
        <taxon>Pteriomorphia</taxon>
        <taxon>Arcoida</taxon>
        <taxon>Arcoidea</taxon>
        <taxon>Arcidae</taxon>
        <taxon>Tegillarca</taxon>
    </lineage>
</organism>
<feature type="region of interest" description="Disordered" evidence="4">
    <location>
        <begin position="1"/>
        <end position="46"/>
    </location>
</feature>
<feature type="compositionally biased region" description="Basic residues" evidence="4">
    <location>
        <begin position="230"/>
        <end position="244"/>
    </location>
</feature>
<feature type="compositionally biased region" description="Polar residues" evidence="4">
    <location>
        <begin position="663"/>
        <end position="687"/>
    </location>
</feature>
<dbReference type="Proteomes" id="UP001217089">
    <property type="component" value="Unassembled WGS sequence"/>
</dbReference>
<feature type="compositionally biased region" description="Low complexity" evidence="4">
    <location>
        <begin position="843"/>
        <end position="914"/>
    </location>
</feature>
<feature type="compositionally biased region" description="Polar residues" evidence="4">
    <location>
        <begin position="1025"/>
        <end position="1043"/>
    </location>
</feature>
<comment type="caution">
    <text evidence="6">The sequence shown here is derived from an EMBL/GenBank/DDBJ whole genome shotgun (WGS) entry which is preliminary data.</text>
</comment>
<feature type="region of interest" description="Disordered" evidence="4">
    <location>
        <begin position="1080"/>
        <end position="1103"/>
    </location>
</feature>
<feature type="region of interest" description="Disordered" evidence="4">
    <location>
        <begin position="1025"/>
        <end position="1053"/>
    </location>
</feature>
<evidence type="ECO:0000313" key="6">
    <source>
        <dbReference type="EMBL" id="KAJ8304680.1"/>
    </source>
</evidence>
<feature type="compositionally biased region" description="Low complexity" evidence="4">
    <location>
        <begin position="806"/>
        <end position="836"/>
    </location>
</feature>
<dbReference type="InterPro" id="IPR009060">
    <property type="entry name" value="UBA-like_sf"/>
</dbReference>
<dbReference type="InterPro" id="IPR051833">
    <property type="entry name" value="TC-DDR_regulator"/>
</dbReference>
<feature type="domain" description="UBA" evidence="5">
    <location>
        <begin position="66"/>
        <end position="104"/>
    </location>
</feature>
<feature type="compositionally biased region" description="Low complexity" evidence="4">
    <location>
        <begin position="688"/>
        <end position="701"/>
    </location>
</feature>
<proteinExistence type="predicted"/>
<feature type="compositionally biased region" description="Low complexity" evidence="4">
    <location>
        <begin position="537"/>
        <end position="548"/>
    </location>
</feature>
<feature type="region of interest" description="Disordered" evidence="4">
    <location>
        <begin position="742"/>
        <end position="770"/>
    </location>
</feature>